<sequence>MNNNKKILSVALAGALAFGSMGAAFAAIPEDVKGTDYETAVERLAALEILKGYEDGTFKPGQTITRAEFSAVVVRSLGLEASAKASMGSTNFNDVAANHWASGYINIASGLKVINGRGNGVFDPEAPVKYEEAVTMIVRALGYEPAAQSKGGYPNGYLVVAGQEDITDDVNGTIGTSAPRGIVAQLMDNSLEVPMMVQVGYGDDAKFVKSGTDGTTEETLLADKLDTEKVEEKVIDIPRTDSSLEDNEIRLASKGVVEVPEGFNFEGVFNAEIKAFINDDDELVSYEVNDDVYFDAVEFTSGDEEPVKLVDKDKEYEFAKDAAIYENGKKVKESDLNSKYSYAKAVVVDNEIASLEVYDLDSMIVVETVEADHVLGYEEEVNFKDYDVVKDGKNIELSDLVAGDIVFYNTSAEYAEVFNKSEKGKLDKVFGNGFRLNDEDYDIAADSMYVDEDELETIDSDILDEMKEADKEVTVYFDRQGDVRLVLGDRDEVQTSTVAALLTDDIDVDTDARGNHTLLVDVLNKSGKEVSYKVAAKDVEVDITKEWATNVANVAAVEAIAEVGAGNQHVVGASTVDKAWDKYSSEEQDAITKYYFASVYGTANVVTTDGVATKKALKGTVIEFKVDEDGEITELTLDMDDTAISADIKTDAKYAEGKKLDKDALVFDVTDGIDADDTDVSTWEAVEFETAKTGTVYYDEDGVITYISVTASERDDEDVDDFAALITDVKKLSGDDDEWRIKAYVDGVEKTFYTDKSITAASVSAGEIAMIYVDSKTGELVKGTTAGIDNTAADIDAMTAAETTEVVTNVKVSDKKLTVNGTEYALAKDAYVFDIEDTDDIEEISLSDLEENADEVTLVMDEGTNFVKYVLLTKDASEKASTPETDLVQASKLVSTVDAGAGNTDITVTYDINKDDEITFKVLDNSGALVGFKEVTNNADAKAETATLTGGVVGVNTVEMWVNGSKVSEKLVNVNN</sequence>
<gene>
    <name evidence="4" type="ORF">P4S50_00155</name>
</gene>
<feature type="signal peptide" evidence="2">
    <location>
        <begin position="1"/>
        <end position="26"/>
    </location>
</feature>
<evidence type="ECO:0000313" key="5">
    <source>
        <dbReference type="Proteomes" id="UP001222800"/>
    </source>
</evidence>
<feature type="domain" description="SLH" evidence="3">
    <location>
        <begin position="24"/>
        <end position="87"/>
    </location>
</feature>
<protein>
    <submittedName>
        <fullName evidence="4">S-layer homology domain-containing protein</fullName>
    </submittedName>
</protein>
<keyword evidence="2" id="KW-0732">Signal</keyword>
<evidence type="ECO:0000313" key="4">
    <source>
        <dbReference type="EMBL" id="WFD10517.1"/>
    </source>
</evidence>
<evidence type="ECO:0000259" key="3">
    <source>
        <dbReference type="PROSITE" id="PS51272"/>
    </source>
</evidence>
<proteinExistence type="predicted"/>
<keyword evidence="1" id="KW-0677">Repeat</keyword>
<evidence type="ECO:0000256" key="1">
    <source>
        <dbReference type="ARBA" id="ARBA00022737"/>
    </source>
</evidence>
<dbReference type="InterPro" id="IPR001119">
    <property type="entry name" value="SLH_dom"/>
</dbReference>
<dbReference type="Pfam" id="PF00395">
    <property type="entry name" value="SLH"/>
    <property type="match status" value="2"/>
</dbReference>
<keyword evidence="5" id="KW-1185">Reference proteome</keyword>
<organism evidence="4 5">
    <name type="scientific">Tepidibacter hydrothermalis</name>
    <dbReference type="NCBI Taxonomy" id="3036126"/>
    <lineage>
        <taxon>Bacteria</taxon>
        <taxon>Bacillati</taxon>
        <taxon>Bacillota</taxon>
        <taxon>Clostridia</taxon>
        <taxon>Peptostreptococcales</taxon>
        <taxon>Peptostreptococcaceae</taxon>
        <taxon>Tepidibacter</taxon>
    </lineage>
</organism>
<dbReference type="RefSeq" id="WP_277732484.1">
    <property type="nucleotide sequence ID" value="NZ_CP120733.1"/>
</dbReference>
<name>A0ABY8EC82_9FIRM</name>
<dbReference type="Proteomes" id="UP001222800">
    <property type="component" value="Chromosome"/>
</dbReference>
<feature type="domain" description="SLH" evidence="3">
    <location>
        <begin position="88"/>
        <end position="151"/>
    </location>
</feature>
<feature type="chain" id="PRO_5045072356" evidence="2">
    <location>
        <begin position="27"/>
        <end position="976"/>
    </location>
</feature>
<dbReference type="PROSITE" id="PS51272">
    <property type="entry name" value="SLH"/>
    <property type="match status" value="2"/>
</dbReference>
<dbReference type="PANTHER" id="PTHR43308">
    <property type="entry name" value="OUTER MEMBRANE PROTEIN ALPHA-RELATED"/>
    <property type="match status" value="1"/>
</dbReference>
<accession>A0ABY8EC82</accession>
<dbReference type="PANTHER" id="PTHR43308:SF5">
    <property type="entry name" value="S-LAYER PROTEIN _ PEPTIDOGLYCAN ENDO-BETA-N-ACETYLGLUCOSAMINIDASE"/>
    <property type="match status" value="1"/>
</dbReference>
<dbReference type="EMBL" id="CP120733">
    <property type="protein sequence ID" value="WFD10517.1"/>
    <property type="molecule type" value="Genomic_DNA"/>
</dbReference>
<reference evidence="4 5" key="1">
    <citation type="submission" date="2023-03" db="EMBL/GenBank/DDBJ databases">
        <title>Complete genome sequence of Tepidibacter sp. SWIR-1, isolated from a deep-sea hydrothermal vent.</title>
        <authorList>
            <person name="Li X."/>
        </authorList>
    </citation>
    <scope>NUCLEOTIDE SEQUENCE [LARGE SCALE GENOMIC DNA]</scope>
    <source>
        <strain evidence="4 5">SWIR-1</strain>
    </source>
</reference>
<dbReference type="InterPro" id="IPR051465">
    <property type="entry name" value="Cell_Envelope_Struct_Comp"/>
</dbReference>
<evidence type="ECO:0000256" key="2">
    <source>
        <dbReference type="SAM" id="SignalP"/>
    </source>
</evidence>